<keyword evidence="2" id="KW-0813">Transport</keyword>
<evidence type="ECO:0000256" key="4">
    <source>
        <dbReference type="ARBA" id="ARBA00022723"/>
    </source>
</evidence>
<dbReference type="InterPro" id="IPR004727">
    <property type="entry name" value="CLCA_chordata"/>
</dbReference>
<dbReference type="Proteomes" id="UP001295444">
    <property type="component" value="Chromosome 08"/>
</dbReference>
<protein>
    <submittedName>
        <fullName evidence="15">Epithelial chloride channel -like</fullName>
    </submittedName>
</protein>
<organism evidence="15 16">
    <name type="scientific">Pelobates cultripes</name>
    <name type="common">Western spadefoot toad</name>
    <dbReference type="NCBI Taxonomy" id="61616"/>
    <lineage>
        <taxon>Eukaryota</taxon>
        <taxon>Metazoa</taxon>
        <taxon>Chordata</taxon>
        <taxon>Craniata</taxon>
        <taxon>Vertebrata</taxon>
        <taxon>Euteleostomi</taxon>
        <taxon>Amphibia</taxon>
        <taxon>Batrachia</taxon>
        <taxon>Anura</taxon>
        <taxon>Pelobatoidea</taxon>
        <taxon>Pelobatidae</taxon>
        <taxon>Pelobates</taxon>
    </lineage>
</organism>
<keyword evidence="4" id="KW-0479">Metal-binding</keyword>
<feature type="transmembrane region" description="Helical" evidence="12">
    <location>
        <begin position="1936"/>
        <end position="1960"/>
    </location>
</feature>
<keyword evidence="8" id="KW-0482">Metalloprotease</keyword>
<dbReference type="GO" id="GO:0006508">
    <property type="term" value="P:proteolysis"/>
    <property type="evidence" value="ECO:0007669"/>
    <property type="project" value="UniProtKB-KW"/>
</dbReference>
<keyword evidence="5 13" id="KW-0732">Signal</keyword>
<keyword evidence="6" id="KW-0378">Hydrolase</keyword>
<keyword evidence="10" id="KW-0868">Chloride</keyword>
<evidence type="ECO:0000259" key="14">
    <source>
        <dbReference type="PROSITE" id="PS50234"/>
    </source>
</evidence>
<keyword evidence="7" id="KW-0862">Zinc</keyword>
<dbReference type="NCBIfam" id="NF041940">
    <property type="entry name" value="choice_anch_X"/>
    <property type="match status" value="1"/>
</dbReference>
<keyword evidence="12" id="KW-1133">Transmembrane helix</keyword>
<comment type="similarity">
    <text evidence="1">Belongs to the CLCR family.</text>
</comment>
<dbReference type="Gene3D" id="3.40.50.410">
    <property type="entry name" value="von Willebrand factor, type A domain"/>
    <property type="match status" value="1"/>
</dbReference>
<evidence type="ECO:0000256" key="1">
    <source>
        <dbReference type="ARBA" id="ARBA00006398"/>
    </source>
</evidence>
<evidence type="ECO:0000256" key="10">
    <source>
        <dbReference type="ARBA" id="ARBA00023214"/>
    </source>
</evidence>
<dbReference type="PANTHER" id="PTHR10579:SF172">
    <property type="entry name" value="CALCIUM-ACTIVATED CHLORIDE CHANNEL REGULATOR 4 PRECURSOR-RELATED"/>
    <property type="match status" value="1"/>
</dbReference>
<feature type="compositionally biased region" description="Low complexity" evidence="11">
    <location>
        <begin position="1908"/>
        <end position="1923"/>
    </location>
</feature>
<evidence type="ECO:0000256" key="9">
    <source>
        <dbReference type="ARBA" id="ARBA00023180"/>
    </source>
</evidence>
<keyword evidence="3" id="KW-0645">Protease</keyword>
<evidence type="ECO:0000313" key="15">
    <source>
        <dbReference type="EMBL" id="CAH2311856.1"/>
    </source>
</evidence>
<dbReference type="PROSITE" id="PS50234">
    <property type="entry name" value="VWFA"/>
    <property type="match status" value="1"/>
</dbReference>
<feature type="domain" description="VWFA" evidence="14">
    <location>
        <begin position="1334"/>
        <end position="1502"/>
    </location>
</feature>
<evidence type="ECO:0000256" key="2">
    <source>
        <dbReference type="ARBA" id="ARBA00022448"/>
    </source>
</evidence>
<dbReference type="InterPro" id="IPR051266">
    <property type="entry name" value="CLCR"/>
</dbReference>
<name>A0AAD1SZM5_PELCU</name>
<keyword evidence="12" id="KW-0812">Transmembrane</keyword>
<evidence type="ECO:0000313" key="16">
    <source>
        <dbReference type="Proteomes" id="UP001295444"/>
    </source>
</evidence>
<dbReference type="GO" id="GO:0046872">
    <property type="term" value="F:metal ion binding"/>
    <property type="evidence" value="ECO:0007669"/>
    <property type="project" value="UniProtKB-KW"/>
</dbReference>
<evidence type="ECO:0000256" key="6">
    <source>
        <dbReference type="ARBA" id="ARBA00022801"/>
    </source>
</evidence>
<dbReference type="GO" id="GO:0005886">
    <property type="term" value="C:plasma membrane"/>
    <property type="evidence" value="ECO:0007669"/>
    <property type="project" value="TreeGrafter"/>
</dbReference>
<dbReference type="GO" id="GO:0008237">
    <property type="term" value="F:metallopeptidase activity"/>
    <property type="evidence" value="ECO:0007669"/>
    <property type="project" value="UniProtKB-KW"/>
</dbReference>
<dbReference type="GO" id="GO:0005229">
    <property type="term" value="F:intracellularly calcium-gated chloride channel activity"/>
    <property type="evidence" value="ECO:0007669"/>
    <property type="project" value="InterPro"/>
</dbReference>
<evidence type="ECO:0000256" key="3">
    <source>
        <dbReference type="ARBA" id="ARBA00022670"/>
    </source>
</evidence>
<feature type="region of interest" description="Disordered" evidence="11">
    <location>
        <begin position="1900"/>
        <end position="1923"/>
    </location>
</feature>
<sequence>MGLQNVFVVLLVFQVCLESQNSMVKLNNGGYEDIVIAINPGLTEDIKIIENIKDMVSEATQYLFNATKNRLFIKSAKILIPLHWSSSTDYLKPTTETYDGLQSRQADVIIANPYLKYGDDPYTLQYGKCGEPGKYIHLTPNFLKNDTLLDVYGPRGRVFVHEWAHLRWGVFDEYSTETPYYIHKEKVEATRCSADIFGVNVKCSGDSCAIKACNFDKNTGLYEEGCFFLYDKEQFVSESIMYLQSLPTVSQFCDDSNHNIHAPNLQNKLCDYQSTWDVVKNSDDIKHTSSVGNFVIPEPMFSLLQYKERVLTLVLDVSGSMSSYGRIGRLYQAAEIFLIQIIETNSHVGMVEFHTTANIKSHLVQIIGDEQRQKLKILLFVTVLIIWSPTHILRNTKLLYGISLGLKTSQRLRGNSYDDIETAQRFHLSSAPSPLMPFLRNRAFPPGLMAHFFSRISYSSNPLKPCFGGDQRLLHKITAMGTGLSGGAFSAWTEQAKVRLAKLEERKQIIVPYTKLTTNTTVPTLVLQPSGRPSVNKGLDGSTAGTELVLLSDGEATDDTGLCASEILASGAILHLIALGPRASEALKDIVKETGGLHFVASDAVDSQGLIDAFSSLSAANGDITHQSIQLESTSSNLKKSECLNGTVFIDSTVGNETFFLVTWQTVVPSINLQNPKGSIYNEGQFNNDTSSKSSRLQVPGTAELSVKKCQVSHYVPLCVVCQAETGPWIYNLCNRQTTAEAIGITVNSKAANINIPPITVNAHMDKDTNNPPNPMIIYASVSQGLMPVKGAKVTAIIESATGRVSTVELLDNGAGADIVKNDGVYSRYFTDFTDKGRYSLKVRVESDDNKSQLVVPKNRALYVPGYIENGMIHMNPTRPEVKDEDLSLGAFSRTSSGGSFILESAPSSSQPDVYKPEKIMDLEANIEDQMITLTWTATGDDLDKGNASRYDLRMSTDLKGLRENFINATQVNISSLTPQEAGFIETFSFAPENVVIENGTVLFFAIVAIDKVSQKSDPSNIAKTLLWLCMPHIHSRIAISRPAKCSMVKLNNGGYEDIVIAINPGVPEDPKIIENIQNMLKEATTYLFQATKKRLFIRNVKILIPLTWSSDPNYIKPKTETYDKSGVKIEANADVIITIPHLKYGDDPYTLQYGRCGEAGKYIHFTPNFMVDDKLLSAYGSRGRVFVHEWAHFRWGVFDEYDQDNPFYITGTNVEATRCSLDITGSNTNQDTVLNCNFDGTTGLYEEGCVFVPNRDQFAMESIMYMQSLSSVTEFCDASNHNIEAPSLQNRICNSRSTWDVISNSADIKSTVPGTITNIPEPTFTLLQYKERVVTLVLDVSGSMAQNDRIGRLYQAAEVFIIQIIEYDSFVGIVQFSSSASVTSQLVQIYNDAQRTKLKALLPKSASGGTHICSGILSGIEVNKKLDGSSYGTEIILLSDGEDNYDTKLCFPNIMSSGVIIHTIALGPNAAKELEDIAHMTGGLTFSASDKVDANALIDAFSGISAGNGDITNEAIQLESNGLTLKPSECLSSTVFIDHTVGKSTFFLVTWQTAVPSITLEDPKGTIFTQTDFVSDTVAKSSRHEISGIAERGAWNYKLCNTLTANQAIGIVVSSTAADKNVPPITVTAHMNTDTNVYPNPMVIYALVSQGNLPVIGVTVTAIIEPQIGSAEIVQLSDNGAGPDIALNDGVYSSYFFSFKSNGRHSLKVRVENTGNKARLALPKNRALYVPGYIENGEIVMNPIKPSINEDDLLVDFGPFSRTASGGSFVLSNVPSGVQPDIYKPEKITDLKAKIEGNTFVLTWTATGDDLDQGTAVAYDLRMNTFPKELRDNFENCKAVNITHLKPQPSGSIETFAFVPEHITIENGTILYFSLIAIDEVSQRSDPSNIAQAALFIPPTPPPTTTPAPTTTTQTPLTTTTPSTDCKQDINITHILLIICTTAIILCLIICITACVVSCQRNSRRSASRM</sequence>
<dbReference type="InterPro" id="IPR036465">
    <property type="entry name" value="vWFA_dom_sf"/>
</dbReference>
<dbReference type="CDD" id="cd00198">
    <property type="entry name" value="vWFA"/>
    <property type="match status" value="1"/>
</dbReference>
<dbReference type="SMART" id="SM00327">
    <property type="entry name" value="VWA"/>
    <property type="match status" value="1"/>
</dbReference>
<accession>A0AAD1SZM5</accession>
<gene>
    <name evidence="15" type="ORF">PECUL_23A034119</name>
</gene>
<dbReference type="PANTHER" id="PTHR10579">
    <property type="entry name" value="CALCIUM-ACTIVATED CHLORIDE CHANNEL REGULATOR"/>
    <property type="match status" value="1"/>
</dbReference>
<dbReference type="InterPro" id="IPR013642">
    <property type="entry name" value="CLCA_N"/>
</dbReference>
<dbReference type="NCBIfam" id="TIGR00868">
    <property type="entry name" value="hCaCC"/>
    <property type="match status" value="1"/>
</dbReference>
<feature type="chain" id="PRO_5041897335" evidence="13">
    <location>
        <begin position="20"/>
        <end position="1971"/>
    </location>
</feature>
<dbReference type="Pfam" id="PF08434">
    <property type="entry name" value="CLCA"/>
    <property type="match status" value="2"/>
</dbReference>
<dbReference type="SUPFAM" id="SSF53300">
    <property type="entry name" value="vWA-like"/>
    <property type="match status" value="2"/>
</dbReference>
<evidence type="ECO:0000256" key="12">
    <source>
        <dbReference type="SAM" id="Phobius"/>
    </source>
</evidence>
<evidence type="ECO:0000256" key="11">
    <source>
        <dbReference type="SAM" id="MobiDB-lite"/>
    </source>
</evidence>
<evidence type="ECO:0000256" key="5">
    <source>
        <dbReference type="ARBA" id="ARBA00022729"/>
    </source>
</evidence>
<dbReference type="Pfam" id="PF00092">
    <property type="entry name" value="VWA"/>
    <property type="match status" value="1"/>
</dbReference>
<keyword evidence="12" id="KW-0472">Membrane</keyword>
<proteinExistence type="inferred from homology"/>
<evidence type="ECO:0000256" key="13">
    <source>
        <dbReference type="SAM" id="SignalP"/>
    </source>
</evidence>
<feature type="signal peptide" evidence="13">
    <location>
        <begin position="1"/>
        <end position="19"/>
    </location>
</feature>
<reference evidence="15" key="1">
    <citation type="submission" date="2022-03" db="EMBL/GenBank/DDBJ databases">
        <authorList>
            <person name="Alioto T."/>
            <person name="Alioto T."/>
            <person name="Gomez Garrido J."/>
        </authorList>
    </citation>
    <scope>NUCLEOTIDE SEQUENCE</scope>
</reference>
<evidence type="ECO:0000256" key="7">
    <source>
        <dbReference type="ARBA" id="ARBA00022833"/>
    </source>
</evidence>
<dbReference type="EMBL" id="OW240919">
    <property type="protein sequence ID" value="CAH2311856.1"/>
    <property type="molecule type" value="Genomic_DNA"/>
</dbReference>
<dbReference type="InterPro" id="IPR002035">
    <property type="entry name" value="VWF_A"/>
</dbReference>
<keyword evidence="16" id="KW-1185">Reference proteome</keyword>
<evidence type="ECO:0000256" key="8">
    <source>
        <dbReference type="ARBA" id="ARBA00023049"/>
    </source>
</evidence>
<keyword evidence="9" id="KW-0325">Glycoprotein</keyword>